<keyword evidence="2" id="KW-1185">Reference proteome</keyword>
<reference evidence="2" key="1">
    <citation type="journal article" date="2012" name="Science">
        <title>The Paleozoic origin of enzymatic lignin decomposition reconstructed from 31 fungal genomes.</title>
        <authorList>
            <person name="Floudas D."/>
            <person name="Binder M."/>
            <person name="Riley R."/>
            <person name="Barry K."/>
            <person name="Blanchette R.A."/>
            <person name="Henrissat B."/>
            <person name="Martinez A.T."/>
            <person name="Otillar R."/>
            <person name="Spatafora J.W."/>
            <person name="Yadav J.S."/>
            <person name="Aerts A."/>
            <person name="Benoit I."/>
            <person name="Boyd A."/>
            <person name="Carlson A."/>
            <person name="Copeland A."/>
            <person name="Coutinho P.M."/>
            <person name="de Vries R.P."/>
            <person name="Ferreira P."/>
            <person name="Findley K."/>
            <person name="Foster B."/>
            <person name="Gaskell J."/>
            <person name="Glotzer D."/>
            <person name="Gorecki P."/>
            <person name="Heitman J."/>
            <person name="Hesse C."/>
            <person name="Hori C."/>
            <person name="Igarashi K."/>
            <person name="Jurgens J.A."/>
            <person name="Kallen N."/>
            <person name="Kersten P."/>
            <person name="Kohler A."/>
            <person name="Kuees U."/>
            <person name="Kumar T.K.A."/>
            <person name="Kuo A."/>
            <person name="LaButti K."/>
            <person name="Larrondo L.F."/>
            <person name="Lindquist E."/>
            <person name="Ling A."/>
            <person name="Lombard V."/>
            <person name="Lucas S."/>
            <person name="Lundell T."/>
            <person name="Martin R."/>
            <person name="McLaughlin D.J."/>
            <person name="Morgenstern I."/>
            <person name="Morin E."/>
            <person name="Murat C."/>
            <person name="Nagy L.G."/>
            <person name="Nolan M."/>
            <person name="Ohm R.A."/>
            <person name="Patyshakuliyeva A."/>
            <person name="Rokas A."/>
            <person name="Ruiz-Duenas F.J."/>
            <person name="Sabat G."/>
            <person name="Salamov A."/>
            <person name="Samejima M."/>
            <person name="Schmutz J."/>
            <person name="Slot J.C."/>
            <person name="St John F."/>
            <person name="Stenlid J."/>
            <person name="Sun H."/>
            <person name="Sun S."/>
            <person name="Syed K."/>
            <person name="Tsang A."/>
            <person name="Wiebenga A."/>
            <person name="Young D."/>
            <person name="Pisabarro A."/>
            <person name="Eastwood D.C."/>
            <person name="Martin F."/>
            <person name="Cullen D."/>
            <person name="Grigoriev I.V."/>
            <person name="Hibbett D.S."/>
        </authorList>
    </citation>
    <scope>NUCLEOTIDE SEQUENCE [LARGE SCALE GENOMIC DNA]</scope>
    <source>
        <strain evidence="2">TFB10046</strain>
    </source>
</reference>
<evidence type="ECO:0008006" key="3">
    <source>
        <dbReference type="Google" id="ProtNLM"/>
    </source>
</evidence>
<dbReference type="eggNOG" id="ENOG502RC2T">
    <property type="taxonomic scope" value="Eukaryota"/>
</dbReference>
<dbReference type="AlphaFoldDB" id="J0DCT8"/>
<accession>J0DCT8</accession>
<name>J0DCT8_AURST</name>
<dbReference type="KEGG" id="adl:AURDEDRAFT_115708"/>
<dbReference type="InterPro" id="IPR032675">
    <property type="entry name" value="LRR_dom_sf"/>
</dbReference>
<dbReference type="Proteomes" id="UP000006514">
    <property type="component" value="Unassembled WGS sequence"/>
</dbReference>
<gene>
    <name evidence="1" type="ORF">AURDEDRAFT_115708</name>
</gene>
<protein>
    <recommendedName>
        <fullName evidence="3">F-box domain-containing protein</fullName>
    </recommendedName>
</protein>
<evidence type="ECO:0000313" key="1">
    <source>
        <dbReference type="EMBL" id="EJD40841.1"/>
    </source>
</evidence>
<proteinExistence type="predicted"/>
<dbReference type="OrthoDB" id="3171058at2759"/>
<dbReference type="EMBL" id="JH687798">
    <property type="protein sequence ID" value="EJD40841.1"/>
    <property type="molecule type" value="Genomic_DNA"/>
</dbReference>
<organism evidence="1 2">
    <name type="scientific">Auricularia subglabra (strain TFB-10046 / SS5)</name>
    <name type="common">White-rot fungus</name>
    <name type="synonym">Auricularia delicata (strain TFB10046)</name>
    <dbReference type="NCBI Taxonomy" id="717982"/>
    <lineage>
        <taxon>Eukaryota</taxon>
        <taxon>Fungi</taxon>
        <taxon>Dikarya</taxon>
        <taxon>Basidiomycota</taxon>
        <taxon>Agaricomycotina</taxon>
        <taxon>Agaricomycetes</taxon>
        <taxon>Auriculariales</taxon>
        <taxon>Auriculariaceae</taxon>
        <taxon>Auricularia</taxon>
    </lineage>
</organism>
<evidence type="ECO:0000313" key="2">
    <source>
        <dbReference type="Proteomes" id="UP000006514"/>
    </source>
</evidence>
<sequence length="439" mass="48702">MHDAEPAPAAPAFERAPEEVWRVIIAFAASYVQDTHYTMPWRRNEPAVDLGEAAGHTYLWDRVADVRRGTLSLMLVCKAWHDLAIPYFYTTLSVSSHHSIFLLANRLEASRELRKHGLGWWTREIIVLLPSHSDDEAKRDAVSHSMARVVRCCPHLEAYVSFAGGMFAEPREIMAALPNTLRHLHWTASGPGFHSWRQVLARAGDLRTLGMTTLYIASNLVESAPPCLSHLHTLSLNGGAPGCEGLFKALTSGSLPVLTALSITMPLHPWSSAAALAFFERYGAQLRSLTILGGLGTRNNMLDRLLQLCPHLAALSFSINQRYALGMTPRPAHPTVRDVAVQSSFEVMSGLRAEHLERWRETLGHFDASRFPALRKLKFASLESCILCPEACGSDAIVQFWRAQIEEADARGIILEDARGRRVRIGTPHVSHNGCEETL</sequence>
<dbReference type="InParanoid" id="J0DCT8"/>
<dbReference type="Gene3D" id="3.80.10.10">
    <property type="entry name" value="Ribonuclease Inhibitor"/>
    <property type="match status" value="1"/>
</dbReference>